<keyword evidence="1" id="KW-0175">Coiled coil</keyword>
<gene>
    <name evidence="2" type="ORF">PLOB_00042821</name>
</gene>
<accession>A0ABN8MZY3</accession>
<protein>
    <submittedName>
        <fullName evidence="2">Uncharacterized protein</fullName>
    </submittedName>
</protein>
<name>A0ABN8MZY3_9CNID</name>
<dbReference type="EMBL" id="CALNXK010000007">
    <property type="protein sequence ID" value="CAH3039647.1"/>
    <property type="molecule type" value="Genomic_DNA"/>
</dbReference>
<proteinExistence type="predicted"/>
<feature type="coiled-coil region" evidence="1">
    <location>
        <begin position="5"/>
        <end position="39"/>
    </location>
</feature>
<sequence>MKKNISTLEERNAVLIKKNNFLKQESSRMANAMNQMKAEFDDQEQYIRRDCSEIRWIPMSAKDDTNQIIKNVGSIVDVAIEDNDISKSHRMKSENAVPPIIVRFTPSSFMCQGCSLQSKVEVKEFDCRRH</sequence>
<reference evidence="2 3" key="1">
    <citation type="submission" date="2022-05" db="EMBL/GenBank/DDBJ databases">
        <authorList>
            <consortium name="Genoscope - CEA"/>
            <person name="William W."/>
        </authorList>
    </citation>
    <scope>NUCLEOTIDE SEQUENCE [LARGE SCALE GENOMIC DNA]</scope>
</reference>
<keyword evidence="3" id="KW-1185">Reference proteome</keyword>
<evidence type="ECO:0000256" key="1">
    <source>
        <dbReference type="SAM" id="Coils"/>
    </source>
</evidence>
<evidence type="ECO:0000313" key="2">
    <source>
        <dbReference type="EMBL" id="CAH3039647.1"/>
    </source>
</evidence>
<comment type="caution">
    <text evidence="2">The sequence shown here is derived from an EMBL/GenBank/DDBJ whole genome shotgun (WGS) entry which is preliminary data.</text>
</comment>
<dbReference type="Proteomes" id="UP001159405">
    <property type="component" value="Unassembled WGS sequence"/>
</dbReference>
<organism evidence="2 3">
    <name type="scientific">Porites lobata</name>
    <dbReference type="NCBI Taxonomy" id="104759"/>
    <lineage>
        <taxon>Eukaryota</taxon>
        <taxon>Metazoa</taxon>
        <taxon>Cnidaria</taxon>
        <taxon>Anthozoa</taxon>
        <taxon>Hexacorallia</taxon>
        <taxon>Scleractinia</taxon>
        <taxon>Fungiina</taxon>
        <taxon>Poritidae</taxon>
        <taxon>Porites</taxon>
    </lineage>
</organism>
<evidence type="ECO:0000313" key="3">
    <source>
        <dbReference type="Proteomes" id="UP001159405"/>
    </source>
</evidence>